<sequence length="2174" mass="243165">MSHTLFSIKVAEPLPDSFKDHQVGLPDNSLIDSHECPSVDLLHTFLGMNRSMRRSLEKRGGAKTALNFYCDPRRRLYDLFQRLPNLLSPGKQSVGGPLWLWELSAFTHYRPDWRSDGKSINEAYHALPEEDRTAMARMAEERLAQAIEYYAAKPAKRQDKSENERERLKPQAIKLFTGLAAEVLEDLKAWDVQDVSRKIQIANAAFGCYTVFGKPLMDVYLTLCPDLRAYYAVSILNLPRPTAPEAAAPTKDASPLRADAAPIETLVGFYEQIHALSETAQRNPHTLDHAERLAAMLQLYLPQLREAYSLSEESVRTVLHECIALLVEIGQGIPIDYFSDDGFLEAFRGAWLQHAADTLQAPVPENYLEAIVTERAEAARDCHALVVASLAGLDEARGEVTRLEEQLDTADFRDRKRLIEEVQAAESHKMRAHKDCKLAEDQGLTLLLPPAFTIENLPADDKVPLDVSRMDASVNAMIAHWQAWSGRESVLDRIQAPNTADSPNAHCAPITASIEASETTEVSEPEALAMAPAKKSPVVTPTEPAVTTEPEQSNPHAQALPAFTLSLARSTDQPELGLDRAEVLPAITEPGAPIMEPTPDPLASVDLAHYHPSVQEVNKSLVLYQEQTGYIPAVIAENISLLWVRQGHLGIAWRTLRLAQEIPAEGPLLAPGLMKAAFYGLQVWRGDTAAVRHILGYLDPISQASLDVWLEKRPGYRVVPYLVFAATFQATLFAGNMTHAPRLLNAVASHLDEALARLVADLIELAAHNKRLDLDTLQQHPKTDDKAVREALANRVAEWRDRVNNKQTGWAPARQAMKDCLNKPVFATAIAAIEKNDAGAIHAVRAFADALRDEENQVTLMTEAIGSVMRDSTNVPQIEGNARKKFLSTVTDLVGMADEWLEEYAQQNLRTGEMEKFARRFMTMSTAALTTLNTRLSQTQDLELKAGLGLARQVLDNICQVANGNEAPIWEWRRTIGWLAWPEEWVRAEGKSLEPQAELTYWLDKLGSGMNYARMMQTALDTHNYRHGLLLALYRRDVLGEDVSEAIAEIDRQFLEASRQSLQRSKKLMVMLDNANVASLLSDDRHYQLMAEVDDLQEQIRKLHALDDPSALTQHLETIEIRTLKDFKARIDDLRKQFEALVTRAGVDRGPDFVSSAWIEQVNAALANHDTTVAEEMLGHLEQVLNDGGELPDTVGSKCEMLVRFLEAEPALHHLLKTHPNPREIFRLLGTETIERLNFTNPSLVARRGLERLLAFNGRIKGLDKGAFDAVSQIVQGLGLEPVTTTFSQQAVARMHFETHGRFAKLSFKVKRRDTTRGVVFFNQGEDEQQINVLIATGNDWTIANLHKALNEDFHTLQNRTLLLSYRSLDIGERNELAEICKREEHTLFLADPVMMAMLAGLDVRDHARFKTFLHLALPWTYCNPYTGSQMQPAPPEMRYGRQKDLRDLKAMRGGAAMIFGGRQLGKSTLLHETARTFNNPQAQQHAYITPMDGDLDRANLTGDELDKHRSNLWNRIYGAAVGAVLLPNTVPDLTIDEKIQALEYYFKQPNAESLIVCLDEIDRILALDAANGFPIFRRLSALVNTSNSHFKVIIAGLENVSRFADAPNYPLHQLGASIQVSIMTPSEALQLIKEPLGYLGYDFESPVLVSRILVETNRHPGLIHIFCHHLIKHLASRHAGRLGTIRITTEDIEHICKDDRVRELIRDRFDITLSLDGRYKLIAYSLVAQGTNSFTPSRAKEVVKEWAPEIFGPMSVGQFEAFLGELVGLGVLNCVRRVDNSREYALRNANILNLLGGKERIADKLLEAVEAFQDHDPMAGHAFPDKAKRPSPLTLRDEKVLIARPEGTYLNDGRVEADSSHYSVGIIAGSEALGLNAQWMSESLAAIGKEEKPLDSNDARPYQTERCLDSELGTIADFQTILVDTILEKRALLNPILLLVEVTGDRPLSHTLDLIDTAHTQSLSFDKDKSRTRQRVRVVFLLSPKALWLWRSQPELTRGREALQPFILLDLWNNTALVHLLNHMKLENTSTAVRQLEEYSRGWYFSLNHLLEAKQKKDDAEKVSDFGPLYTPLLEGKPRQLQAFLHKAGADSQPWSQPLLQELVRAGDFDAEDLAIYLLEMGIEHDPSAVLGWLGDLRLVVIKRMSNGVNCVYHVEPSVAKTLALISADDGKS</sequence>
<evidence type="ECO:0000313" key="3">
    <source>
        <dbReference type="Proteomes" id="UP000199005"/>
    </source>
</evidence>
<dbReference type="EMBL" id="FNYO01000046">
    <property type="protein sequence ID" value="SEJ16585.1"/>
    <property type="molecule type" value="Genomic_DNA"/>
</dbReference>
<protein>
    <recommendedName>
        <fullName evidence="4">AAA domain-containing protein</fullName>
    </recommendedName>
</protein>
<reference evidence="2 3" key="1">
    <citation type="submission" date="2016-10" db="EMBL/GenBank/DDBJ databases">
        <authorList>
            <person name="de Groot N.N."/>
        </authorList>
    </citation>
    <scope>NUCLEOTIDE SEQUENCE [LARGE SCALE GENOMIC DNA]</scope>
    <source>
        <strain evidence="2 3">DSM 1041</strain>
    </source>
</reference>
<feature type="compositionally biased region" description="Low complexity" evidence="1">
    <location>
        <begin position="537"/>
        <end position="551"/>
    </location>
</feature>
<evidence type="ECO:0008006" key="4">
    <source>
        <dbReference type="Google" id="ProtNLM"/>
    </source>
</evidence>
<gene>
    <name evidence="2" type="ORF">SAMN04244579_03352</name>
</gene>
<dbReference type="SUPFAM" id="SSF52540">
    <property type="entry name" value="P-loop containing nucleoside triphosphate hydrolases"/>
    <property type="match status" value="1"/>
</dbReference>
<dbReference type="InterPro" id="IPR027417">
    <property type="entry name" value="P-loop_NTPase"/>
</dbReference>
<organism evidence="2 3">
    <name type="scientific">Azotobacter beijerinckii</name>
    <dbReference type="NCBI Taxonomy" id="170623"/>
    <lineage>
        <taxon>Bacteria</taxon>
        <taxon>Pseudomonadati</taxon>
        <taxon>Pseudomonadota</taxon>
        <taxon>Gammaproteobacteria</taxon>
        <taxon>Pseudomonadales</taxon>
        <taxon>Pseudomonadaceae</taxon>
        <taxon>Azotobacter</taxon>
    </lineage>
</organism>
<name>A0A1H6WW64_9GAMM</name>
<dbReference type="RefSeq" id="WP_090901326.1">
    <property type="nucleotide sequence ID" value="NZ_FNYO01000046.1"/>
</dbReference>
<proteinExistence type="predicted"/>
<dbReference type="STRING" id="170623.SAMN04244579_03352"/>
<dbReference type="Proteomes" id="UP000199005">
    <property type="component" value="Unassembled WGS sequence"/>
</dbReference>
<evidence type="ECO:0000313" key="2">
    <source>
        <dbReference type="EMBL" id="SEJ16585.1"/>
    </source>
</evidence>
<feature type="region of interest" description="Disordered" evidence="1">
    <location>
        <begin position="516"/>
        <end position="556"/>
    </location>
</feature>
<accession>A0A1H6WW64</accession>
<evidence type="ECO:0000256" key="1">
    <source>
        <dbReference type="SAM" id="MobiDB-lite"/>
    </source>
</evidence>
<dbReference type="Gene3D" id="3.40.50.300">
    <property type="entry name" value="P-loop containing nucleotide triphosphate hydrolases"/>
    <property type="match status" value="1"/>
</dbReference>